<keyword evidence="1" id="KW-0121">Carboxypeptidase</keyword>
<dbReference type="GO" id="GO:0004180">
    <property type="term" value="F:carboxypeptidase activity"/>
    <property type="evidence" value="ECO:0007669"/>
    <property type="project" value="UniProtKB-KW"/>
</dbReference>
<accession>A0A4Z0Q5P7</accession>
<keyword evidence="1" id="KW-0378">Hydrolase</keyword>
<reference evidence="1 2" key="1">
    <citation type="submission" date="2019-04" db="EMBL/GenBank/DDBJ databases">
        <authorList>
            <person name="Feng G."/>
            <person name="Zhang J."/>
            <person name="Zhu H."/>
        </authorList>
    </citation>
    <scope>NUCLEOTIDE SEQUENCE [LARGE SCALE GENOMIC DNA]</scope>
    <source>
        <strain evidence="1 2">JCM 31653</strain>
    </source>
</reference>
<organism evidence="1 2">
    <name type="scientific">Hymenobacter aquaticus</name>
    <dbReference type="NCBI Taxonomy" id="1867101"/>
    <lineage>
        <taxon>Bacteria</taxon>
        <taxon>Pseudomonadati</taxon>
        <taxon>Bacteroidota</taxon>
        <taxon>Cytophagia</taxon>
        <taxon>Cytophagales</taxon>
        <taxon>Hymenobacteraceae</taxon>
        <taxon>Hymenobacter</taxon>
    </lineage>
</organism>
<dbReference type="Proteomes" id="UP000297549">
    <property type="component" value="Unassembled WGS sequence"/>
</dbReference>
<proteinExistence type="predicted"/>
<keyword evidence="2" id="KW-1185">Reference proteome</keyword>
<dbReference type="AlphaFoldDB" id="A0A4Z0Q5P7"/>
<dbReference type="EMBL" id="SRLC01000001">
    <property type="protein sequence ID" value="TGE24759.1"/>
    <property type="molecule type" value="Genomic_DNA"/>
</dbReference>
<dbReference type="RefSeq" id="WP_135462340.1">
    <property type="nucleotide sequence ID" value="NZ_SRLC01000001.1"/>
</dbReference>
<sequence length="205" mass="22241">MEGSFTPVASLTKVTATPVTGGAAYTATIAFPGTYRFRALPLGTYSLQFEPVAGYVTPAPQTLAVQTSGAPVIRTLHVLTERAALMTAVKWRVTTNLTLNTTNGTTVDGLATAASCAKDNTLQFMPDGEFIIDQGPLKCAASDPQITKLTWALEQDETYIRFKLPTGATSYLKMIQVTATKVHMLERYTEQNQQFEHTLIYSAIP</sequence>
<comment type="caution">
    <text evidence="1">The sequence shown here is derived from an EMBL/GenBank/DDBJ whole genome shotgun (WGS) entry which is preliminary data.</text>
</comment>
<name>A0A4Z0Q5P7_9BACT</name>
<evidence type="ECO:0000313" key="1">
    <source>
        <dbReference type="EMBL" id="TGE24759.1"/>
    </source>
</evidence>
<evidence type="ECO:0000313" key="2">
    <source>
        <dbReference type="Proteomes" id="UP000297549"/>
    </source>
</evidence>
<keyword evidence="1" id="KW-0645">Protease</keyword>
<protein>
    <submittedName>
        <fullName evidence="1">Carboxypeptidase regulatory-like domain-containing protein</fullName>
    </submittedName>
</protein>
<gene>
    <name evidence="1" type="ORF">E5K00_06005</name>
</gene>
<dbReference type="OrthoDB" id="799390at2"/>
<dbReference type="SUPFAM" id="SSF117074">
    <property type="entry name" value="Hypothetical protein PA1324"/>
    <property type="match status" value="1"/>
</dbReference>